<dbReference type="Pfam" id="PF13511">
    <property type="entry name" value="DUF4124"/>
    <property type="match status" value="1"/>
</dbReference>
<dbReference type="PANTHER" id="PTHR21666">
    <property type="entry name" value="PEPTIDASE-RELATED"/>
    <property type="match status" value="1"/>
</dbReference>
<feature type="signal peptide" evidence="1">
    <location>
        <begin position="1"/>
        <end position="24"/>
    </location>
</feature>
<feature type="chain" id="PRO_5028838370" evidence="1">
    <location>
        <begin position="25"/>
        <end position="308"/>
    </location>
</feature>
<evidence type="ECO:0000313" key="4">
    <source>
        <dbReference type="EMBL" id="QNN79780.1"/>
    </source>
</evidence>
<dbReference type="Pfam" id="PF01551">
    <property type="entry name" value="Peptidase_M23"/>
    <property type="match status" value="1"/>
</dbReference>
<evidence type="ECO:0000313" key="5">
    <source>
        <dbReference type="Proteomes" id="UP000515838"/>
    </source>
</evidence>
<sequence>MNARALALACGVAVLLGSLGEAAAARLYRWKDKQGYTQYGDQPPPPDQLAGSSLDVLRFRNPPSALVRLRLEKQGLRYQAWADNLMHGPVEVQLGFRRQRDVRSAPALPARAVVPARSSVLVADISVTDPLRGGDFELTLDGMPGDPASRPQDYDYRLPFDYGRVRVDQGPGGRFSHGDAQNLHAVDFAVPEGTRIVAAREGLVMQVESDFDKAGLNREKYGGRANFIRILHSDGSMALYAHLRAEGVQVRVGQYVRKGQYIGLSGNTGFSTAPHLHFVVQANRGMRLESVPFRMFGPLGQLQFPSAR</sequence>
<feature type="domain" description="M23ase beta-sheet core" evidence="2">
    <location>
        <begin position="184"/>
        <end position="283"/>
    </location>
</feature>
<dbReference type="InterPro" id="IPR025392">
    <property type="entry name" value="DUF4124"/>
</dbReference>
<dbReference type="GO" id="GO:0004222">
    <property type="term" value="F:metalloendopeptidase activity"/>
    <property type="evidence" value="ECO:0007669"/>
    <property type="project" value="TreeGrafter"/>
</dbReference>
<evidence type="ECO:0000259" key="2">
    <source>
        <dbReference type="Pfam" id="PF01551"/>
    </source>
</evidence>
<reference evidence="4 5" key="1">
    <citation type="submission" date="2020-08" db="EMBL/GenBank/DDBJ databases">
        <title>Streptomycin Non-resistant strain, P. mexicana.</title>
        <authorList>
            <person name="Ganesh-Kumar S."/>
            <person name="Zhe T."/>
            <person name="Yu Z."/>
            <person name="Min Y."/>
        </authorList>
    </citation>
    <scope>NUCLEOTIDE SEQUENCE [LARGE SCALE GENOMIC DNA]</scope>
    <source>
        <strain evidence="4 5">GTZY2</strain>
    </source>
</reference>
<dbReference type="AlphaFoldDB" id="A0A7G9TI55"/>
<gene>
    <name evidence="4" type="ORF">IAE60_18230</name>
</gene>
<dbReference type="EMBL" id="CP060731">
    <property type="protein sequence ID" value="QNN79780.1"/>
    <property type="molecule type" value="Genomic_DNA"/>
</dbReference>
<dbReference type="Proteomes" id="UP000515838">
    <property type="component" value="Chromosome"/>
</dbReference>
<dbReference type="Gene3D" id="2.70.70.10">
    <property type="entry name" value="Glucose Permease (Domain IIA)"/>
    <property type="match status" value="1"/>
</dbReference>
<protein>
    <submittedName>
        <fullName evidence="4">M23 family metallopeptidase</fullName>
    </submittedName>
</protein>
<feature type="domain" description="DUF4124" evidence="3">
    <location>
        <begin position="15"/>
        <end position="48"/>
    </location>
</feature>
<keyword evidence="1" id="KW-0732">Signal</keyword>
<dbReference type="SUPFAM" id="SSF51261">
    <property type="entry name" value="Duplicated hybrid motif"/>
    <property type="match status" value="1"/>
</dbReference>
<name>A0A7G9TI55_PSEMX</name>
<dbReference type="InterPro" id="IPR011055">
    <property type="entry name" value="Dup_hybrid_motif"/>
</dbReference>
<dbReference type="InterPro" id="IPR016047">
    <property type="entry name" value="M23ase_b-sheet_dom"/>
</dbReference>
<organism evidence="4 5">
    <name type="scientific">Pseudoxanthomonas mexicana</name>
    <dbReference type="NCBI Taxonomy" id="128785"/>
    <lineage>
        <taxon>Bacteria</taxon>
        <taxon>Pseudomonadati</taxon>
        <taxon>Pseudomonadota</taxon>
        <taxon>Gammaproteobacteria</taxon>
        <taxon>Lysobacterales</taxon>
        <taxon>Lysobacteraceae</taxon>
        <taxon>Pseudoxanthomonas</taxon>
    </lineage>
</organism>
<dbReference type="InterPro" id="IPR050570">
    <property type="entry name" value="Cell_wall_metabolism_enzyme"/>
</dbReference>
<evidence type="ECO:0000256" key="1">
    <source>
        <dbReference type="SAM" id="SignalP"/>
    </source>
</evidence>
<dbReference type="CDD" id="cd12797">
    <property type="entry name" value="M23_peptidase"/>
    <property type="match status" value="1"/>
</dbReference>
<dbReference type="PANTHER" id="PTHR21666:SF270">
    <property type="entry name" value="MUREIN HYDROLASE ACTIVATOR ENVC"/>
    <property type="match status" value="1"/>
</dbReference>
<proteinExistence type="predicted"/>
<evidence type="ECO:0000259" key="3">
    <source>
        <dbReference type="Pfam" id="PF13511"/>
    </source>
</evidence>
<accession>A0A7G9TI55</accession>